<evidence type="ECO:0000256" key="4">
    <source>
        <dbReference type="ARBA" id="ARBA00093777"/>
    </source>
</evidence>
<dbReference type="RefSeq" id="WP_103370898.1">
    <property type="nucleotide sequence ID" value="NZ_CBCRVO010000001.1"/>
</dbReference>
<dbReference type="OrthoDB" id="9878236at2"/>
<dbReference type="EMBL" id="PPPX01000001">
    <property type="protein sequence ID" value="POA09523.1"/>
    <property type="molecule type" value="Genomic_DNA"/>
</dbReference>
<dbReference type="Proteomes" id="UP000242712">
    <property type="component" value="Unassembled WGS sequence"/>
</dbReference>
<sequence length="173" mass="18481">MKKLTKAMVAASTIATLSLGTVAVNATDAHAETTPSATQAKFVLEGNAGDDASFLTSPQFIEGLNGGGMMFNGYYMTTHISTPDYHQHKVHDQVIQTVGEGKSARSVSFNVTDASVTVEQLKAAYGQDLGQLYHSGSTPDDGLYYYDKGQYPIQFNVEDGHVVNVLIGDPVTD</sequence>
<evidence type="ECO:0000313" key="8">
    <source>
        <dbReference type="Proteomes" id="UP000242712"/>
    </source>
</evidence>
<dbReference type="InterPro" id="IPR058086">
    <property type="entry name" value="IsaB"/>
</dbReference>
<evidence type="ECO:0000313" key="7">
    <source>
        <dbReference type="EMBL" id="POA09523.1"/>
    </source>
</evidence>
<comment type="caution">
    <text evidence="7">The sequence shown here is derived from an EMBL/GenBank/DDBJ whole genome shotgun (WGS) entry which is preliminary data.</text>
</comment>
<keyword evidence="2" id="KW-0964">Secreted</keyword>
<proteinExistence type="inferred from homology"/>
<evidence type="ECO:0000256" key="1">
    <source>
        <dbReference type="ARBA" id="ARBA00004613"/>
    </source>
</evidence>
<dbReference type="GeneID" id="98297084"/>
<comment type="similarity">
    <text evidence="4">Belongs to the IsaB family.</text>
</comment>
<evidence type="ECO:0000256" key="6">
    <source>
        <dbReference type="SAM" id="SignalP"/>
    </source>
</evidence>
<feature type="signal peptide" evidence="6">
    <location>
        <begin position="1"/>
        <end position="26"/>
    </location>
</feature>
<comment type="subcellular location">
    <subcellularLocation>
        <location evidence="1">Secreted</location>
    </subcellularLocation>
</comment>
<protein>
    <recommendedName>
        <fullName evidence="5">Immunodominant staphylococcal antigen B</fullName>
    </recommendedName>
</protein>
<keyword evidence="8" id="KW-1185">Reference proteome</keyword>
<keyword evidence="3 6" id="KW-0732">Signal</keyword>
<accession>A0A2K4FE25</accession>
<feature type="chain" id="PRO_5039715180" description="Immunodominant staphylococcal antigen B" evidence="6">
    <location>
        <begin position="27"/>
        <end position="173"/>
    </location>
</feature>
<dbReference type="NCBIfam" id="NF047686">
    <property type="entry name" value="IsaB_fam"/>
    <property type="match status" value="1"/>
</dbReference>
<reference evidence="7 8" key="1">
    <citation type="submission" date="2017-08" db="EMBL/GenBank/DDBJ databases">
        <title>Draft genome sequences of 64 type strains of genus Staph aureus.</title>
        <authorList>
            <person name="Cole K."/>
            <person name="Golubchik T."/>
            <person name="Russell J."/>
            <person name="Foster D."/>
            <person name="Llewelyn M."/>
            <person name="Wilson D."/>
            <person name="Crook D."/>
            <person name="Paul J."/>
        </authorList>
    </citation>
    <scope>NUCLEOTIDE SEQUENCE [LARGE SCALE GENOMIC DNA]</scope>
    <source>
        <strain evidence="7 8">DSM 29875</strain>
    </source>
</reference>
<evidence type="ECO:0000256" key="5">
    <source>
        <dbReference type="ARBA" id="ARBA00093792"/>
    </source>
</evidence>
<evidence type="ECO:0000256" key="2">
    <source>
        <dbReference type="ARBA" id="ARBA00022525"/>
    </source>
</evidence>
<organism evidence="7 8">
    <name type="scientific">Staphylococcus argensis</name>
    <dbReference type="NCBI Taxonomy" id="1607738"/>
    <lineage>
        <taxon>Bacteria</taxon>
        <taxon>Bacillati</taxon>
        <taxon>Bacillota</taxon>
        <taxon>Bacilli</taxon>
        <taxon>Bacillales</taxon>
        <taxon>Staphylococcaceae</taxon>
        <taxon>Staphylococcus</taxon>
    </lineage>
</organism>
<evidence type="ECO:0000256" key="3">
    <source>
        <dbReference type="ARBA" id="ARBA00022729"/>
    </source>
</evidence>
<name>A0A2K4FE25_9STAP</name>
<gene>
    <name evidence="7" type="ORF">CD039_01875</name>
</gene>
<dbReference type="AlphaFoldDB" id="A0A2K4FE25"/>